<evidence type="ECO:0000256" key="2">
    <source>
        <dbReference type="SAM" id="SignalP"/>
    </source>
</evidence>
<proteinExistence type="predicted"/>
<feature type="chain" id="PRO_5046814341" evidence="2">
    <location>
        <begin position="24"/>
        <end position="412"/>
    </location>
</feature>
<name>A0ABR1W2H1_9PEZI</name>
<dbReference type="EMBL" id="JAQQWM010000002">
    <property type="protein sequence ID" value="KAK8077681.1"/>
    <property type="molecule type" value="Genomic_DNA"/>
</dbReference>
<reference evidence="3 4" key="1">
    <citation type="submission" date="2023-01" db="EMBL/GenBank/DDBJ databases">
        <title>Analysis of 21 Apiospora genomes using comparative genomics revels a genus with tremendous synthesis potential of carbohydrate active enzymes and secondary metabolites.</title>
        <authorList>
            <person name="Sorensen T."/>
        </authorList>
    </citation>
    <scope>NUCLEOTIDE SEQUENCE [LARGE SCALE GENOMIC DNA]</scope>
    <source>
        <strain evidence="3 4">CBS 83171</strain>
    </source>
</reference>
<evidence type="ECO:0000313" key="4">
    <source>
        <dbReference type="Proteomes" id="UP001446871"/>
    </source>
</evidence>
<comment type="caution">
    <text evidence="3">The sequence shown here is derived from an EMBL/GenBank/DDBJ whole genome shotgun (WGS) entry which is preliminary data.</text>
</comment>
<gene>
    <name evidence="3" type="ORF">PG996_003851</name>
</gene>
<keyword evidence="4" id="KW-1185">Reference proteome</keyword>
<organism evidence="3 4">
    <name type="scientific">Apiospora saccharicola</name>
    <dbReference type="NCBI Taxonomy" id="335842"/>
    <lineage>
        <taxon>Eukaryota</taxon>
        <taxon>Fungi</taxon>
        <taxon>Dikarya</taxon>
        <taxon>Ascomycota</taxon>
        <taxon>Pezizomycotina</taxon>
        <taxon>Sordariomycetes</taxon>
        <taxon>Xylariomycetidae</taxon>
        <taxon>Amphisphaeriales</taxon>
        <taxon>Apiosporaceae</taxon>
        <taxon>Apiospora</taxon>
    </lineage>
</organism>
<accession>A0ABR1W2H1</accession>
<sequence>MRFNARNLILGLAALGSIPEGLGRAIPGSDAVALYQREGFLHARVVVEPVHIGSGGGKGSGGKGGGGEGEGAGGGSGGSGGSGGKGSTPGGDGGDGDGSPARIGADGKGSGAGGGSGGSGEQPVHIGAGDKPSSNQDPDIWCRGTGCGGSGSEKPDAVALGTKGTKGIALAASPKEGTDYSERFGNYEFKKQNEAEPTDDSIPALGLQDKYGFDPDEGSEHFASYYIKSKDQSVDPAAKMSYGRVTKDGKDYLAFVAHDRHAEYDGNRYKLDGSGANIEANGKPVLRDDADKKAIPVAQLVYKGAQESGKLDKPAEKVFLVSENVINDAAKVIIPDALKAVGKGDATGPVVFKNGAAGKEGEQFKVLAGLDNNYSYLNTAGRNPGFFKDYKLDSITVVWGSSKAMNMEFHKA</sequence>
<feature type="region of interest" description="Disordered" evidence="1">
    <location>
        <begin position="192"/>
        <end position="211"/>
    </location>
</feature>
<keyword evidence="2" id="KW-0732">Signal</keyword>
<evidence type="ECO:0000256" key="1">
    <source>
        <dbReference type="SAM" id="MobiDB-lite"/>
    </source>
</evidence>
<feature type="compositionally biased region" description="Gly residues" evidence="1">
    <location>
        <begin position="106"/>
        <end position="120"/>
    </location>
</feature>
<evidence type="ECO:0000313" key="3">
    <source>
        <dbReference type="EMBL" id="KAK8077681.1"/>
    </source>
</evidence>
<feature type="region of interest" description="Disordered" evidence="1">
    <location>
        <begin position="51"/>
        <end position="155"/>
    </location>
</feature>
<dbReference type="Proteomes" id="UP001446871">
    <property type="component" value="Unassembled WGS sequence"/>
</dbReference>
<feature type="signal peptide" evidence="2">
    <location>
        <begin position="1"/>
        <end position="23"/>
    </location>
</feature>
<protein>
    <submittedName>
        <fullName evidence="3">Uncharacterized protein</fullName>
    </submittedName>
</protein>
<feature type="compositionally biased region" description="Gly residues" evidence="1">
    <location>
        <begin position="53"/>
        <end position="97"/>
    </location>
</feature>